<name>A0ABV0I6B6_9LACO</name>
<gene>
    <name evidence="2" type="ORF">AAVZ08_05115</name>
</gene>
<comment type="caution">
    <text evidence="2">The sequence shown here is derived from an EMBL/GenBank/DDBJ whole genome shotgun (WGS) entry which is preliminary data.</text>
</comment>
<dbReference type="InterPro" id="IPR002631">
    <property type="entry name" value="Plasmid_rep_OBD"/>
</dbReference>
<protein>
    <submittedName>
        <fullName evidence="2">Rep family protein</fullName>
    </submittedName>
</protein>
<proteinExistence type="predicted"/>
<dbReference type="RefSeq" id="WP_347985389.1">
    <property type="nucleotide sequence ID" value="NZ_JBCNVT010000001.1"/>
</dbReference>
<organism evidence="2 3">
    <name type="scientific">Limosilactobacillus allomucosae</name>
    <dbReference type="NCBI Taxonomy" id="3142938"/>
    <lineage>
        <taxon>Bacteria</taxon>
        <taxon>Bacillati</taxon>
        <taxon>Bacillota</taxon>
        <taxon>Bacilli</taxon>
        <taxon>Lactobacillales</taxon>
        <taxon>Lactobacillaceae</taxon>
        <taxon>Limosilactobacillus</taxon>
    </lineage>
</organism>
<dbReference type="Gene3D" id="3.40.1310.30">
    <property type="match status" value="1"/>
</dbReference>
<sequence>MKEKYARDWTFICDPESLPTNWREILNTEQTAWVESPLHNKDVDSEGNLIKPHLHIVMMYKGARSYSHMQTVTNLLDQEAPKVVVATRGMIRFLIHEDNPSKYHYNYEEIICHGGANIEKYFHVSPTAKRREKQKKDQQILMNVITYTIKNKIISYDDLMQYILDNKKYDWLNVLSTGHRAMIVSALIESLERKKLTNK</sequence>
<dbReference type="Proteomes" id="UP001456307">
    <property type="component" value="Unassembled WGS sequence"/>
</dbReference>
<feature type="domain" description="Plasmid replication protein origin binding" evidence="1">
    <location>
        <begin position="1"/>
        <end position="118"/>
    </location>
</feature>
<dbReference type="EMBL" id="JBCNVT010000001">
    <property type="protein sequence ID" value="MEO5285981.1"/>
    <property type="molecule type" value="Genomic_DNA"/>
</dbReference>
<evidence type="ECO:0000313" key="3">
    <source>
        <dbReference type="Proteomes" id="UP001456307"/>
    </source>
</evidence>
<reference evidence="2 3" key="1">
    <citation type="submission" date="2024-04" db="EMBL/GenBank/DDBJ databases">
        <title>Limosilactobacillus allomucosae sp. nov., a novel species isolated from wild boar faecal samples as potential probiotics for domestic pigs.</title>
        <authorList>
            <person name="Chen B."/>
        </authorList>
    </citation>
    <scope>NUCLEOTIDE SEQUENCE [LARGE SCALE GENOMIC DNA]</scope>
    <source>
        <strain evidence="2 3">WILCCON 0055</strain>
    </source>
</reference>
<evidence type="ECO:0000313" key="2">
    <source>
        <dbReference type="EMBL" id="MEO5285981.1"/>
    </source>
</evidence>
<dbReference type="Pfam" id="PF01719">
    <property type="entry name" value="Rep_OBD"/>
    <property type="match status" value="1"/>
</dbReference>
<keyword evidence="3" id="KW-1185">Reference proteome</keyword>
<evidence type="ECO:0000259" key="1">
    <source>
        <dbReference type="Pfam" id="PF01719"/>
    </source>
</evidence>
<accession>A0ABV0I6B6</accession>